<dbReference type="CDD" id="cd24006">
    <property type="entry name" value="ASKHA_NBD_PPX_GppA"/>
    <property type="match status" value="1"/>
</dbReference>
<feature type="domain" description="Ppx/GppA phosphatase C-terminal" evidence="3">
    <location>
        <begin position="340"/>
        <end position="487"/>
    </location>
</feature>
<dbReference type="InterPro" id="IPR030673">
    <property type="entry name" value="PyroPPase_GppA_Ppx"/>
</dbReference>
<dbReference type="RefSeq" id="WP_146520830.1">
    <property type="nucleotide sequence ID" value="NZ_CP151726.1"/>
</dbReference>
<dbReference type="SUPFAM" id="SSF53067">
    <property type="entry name" value="Actin-like ATPase domain"/>
    <property type="match status" value="2"/>
</dbReference>
<dbReference type="EMBL" id="SJPN01000004">
    <property type="protein sequence ID" value="TWU02517.1"/>
    <property type="molecule type" value="Genomic_DNA"/>
</dbReference>
<comment type="caution">
    <text evidence="4">The sequence shown here is derived from an EMBL/GenBank/DDBJ whole genome shotgun (WGS) entry which is preliminary data.</text>
</comment>
<evidence type="ECO:0000259" key="2">
    <source>
        <dbReference type="Pfam" id="PF02541"/>
    </source>
</evidence>
<dbReference type="InterPro" id="IPR003695">
    <property type="entry name" value="Ppx_GppA_N"/>
</dbReference>
<dbReference type="Gene3D" id="1.10.3210.10">
    <property type="entry name" value="Hypothetical protein af1432"/>
    <property type="match status" value="1"/>
</dbReference>
<gene>
    <name evidence="4" type="primary">ppx</name>
    <name evidence="4" type="ORF">Pla52n_35670</name>
</gene>
<dbReference type="Pfam" id="PF02541">
    <property type="entry name" value="Ppx-GppA"/>
    <property type="match status" value="1"/>
</dbReference>
<sequence length="527" mass="58429">MPQRSPRTSAPAVHRPPRPVAVIDIGASAIRMAIAEIRDAGEVRTLDTLVQPVSLGREAFETRRLSRKNIERAAEILKQYQRVLREYGITDPANVRVVATSAVREAANRLAFTDRIFVVTGLSVEPIDEAEVNRITYMGITPQLRAHNILDNGRTVVLEVGGGSTELLVVRSGNVLSSDSYRLGSLRMLKTLETARTGAVRRRPILENHIRRALTLVSEAVSSDGGLNMVAIGGDIRIATRLLLGDDWEGGELAEIDVKALSKLTDEIVVLDDDTIVKRYGVSFIEAETLGPALLSYSMLANHFGLKKIFVSDTNLRDGLLHDMAVGGSWTAEFRNQIVRSALSLGRKFHFDEMHTRNVAELSRKLFDQLHSAHQLDSRHEVLLYVAALLHEIGTLINVRSHHKHALYIIKNSELFGLSKGELLQVGLVARYYRRAAPQPSHVDYMSLSRDERVVVSKLAAILRIASALDDTRSGRIREIECVREGDRLVINVPGVSDVSLERIALQQKSSLFRDIYGMSVLLRAGN</sequence>
<feature type="domain" description="Ppx/GppA phosphatase N-terminal" evidence="2">
    <location>
        <begin position="37"/>
        <end position="324"/>
    </location>
</feature>
<keyword evidence="5" id="KW-1185">Reference proteome</keyword>
<dbReference type="SUPFAM" id="SSF109604">
    <property type="entry name" value="HD-domain/PDEase-like"/>
    <property type="match status" value="1"/>
</dbReference>
<dbReference type="EC" id="3.6.1.11" evidence="4"/>
<dbReference type="Gene3D" id="3.30.420.150">
    <property type="entry name" value="Exopolyphosphatase. Domain 2"/>
    <property type="match status" value="1"/>
</dbReference>
<dbReference type="PANTHER" id="PTHR30005">
    <property type="entry name" value="EXOPOLYPHOSPHATASE"/>
    <property type="match status" value="1"/>
</dbReference>
<dbReference type="Gene3D" id="3.30.420.40">
    <property type="match status" value="1"/>
</dbReference>
<dbReference type="Proteomes" id="UP000320176">
    <property type="component" value="Unassembled WGS sequence"/>
</dbReference>
<accession>A0A5C6ASW4</accession>
<dbReference type="Pfam" id="PF21447">
    <property type="entry name" value="Ppx-GppA_III"/>
    <property type="match status" value="1"/>
</dbReference>
<dbReference type="InterPro" id="IPR043129">
    <property type="entry name" value="ATPase_NBD"/>
</dbReference>
<dbReference type="InterPro" id="IPR050273">
    <property type="entry name" value="GppA/Ppx_hydrolase"/>
</dbReference>
<evidence type="ECO:0000256" key="1">
    <source>
        <dbReference type="ARBA" id="ARBA00022801"/>
    </source>
</evidence>
<evidence type="ECO:0000313" key="5">
    <source>
        <dbReference type="Proteomes" id="UP000320176"/>
    </source>
</evidence>
<keyword evidence="1 4" id="KW-0378">Hydrolase</keyword>
<dbReference type="InterPro" id="IPR048950">
    <property type="entry name" value="Ppx_GppA_C"/>
</dbReference>
<evidence type="ECO:0000313" key="4">
    <source>
        <dbReference type="EMBL" id="TWU02517.1"/>
    </source>
</evidence>
<name>A0A5C6ASW4_9BACT</name>
<dbReference type="GO" id="GO:0004309">
    <property type="term" value="F:exopolyphosphatase activity"/>
    <property type="evidence" value="ECO:0007669"/>
    <property type="project" value="UniProtKB-EC"/>
</dbReference>
<evidence type="ECO:0000259" key="3">
    <source>
        <dbReference type="Pfam" id="PF21447"/>
    </source>
</evidence>
<proteinExistence type="predicted"/>
<protein>
    <submittedName>
        <fullName evidence="4">Exopolyphosphatase</fullName>
        <ecNumber evidence="4">3.6.1.11</ecNumber>
    </submittedName>
</protein>
<organism evidence="4 5">
    <name type="scientific">Stieleria varia</name>
    <dbReference type="NCBI Taxonomy" id="2528005"/>
    <lineage>
        <taxon>Bacteria</taxon>
        <taxon>Pseudomonadati</taxon>
        <taxon>Planctomycetota</taxon>
        <taxon>Planctomycetia</taxon>
        <taxon>Pirellulales</taxon>
        <taxon>Pirellulaceae</taxon>
        <taxon>Stieleria</taxon>
    </lineage>
</organism>
<dbReference type="AlphaFoldDB" id="A0A5C6ASW4"/>
<dbReference type="PIRSF" id="PIRSF001267">
    <property type="entry name" value="Pyrophosphatase_GppA_Ppx"/>
    <property type="match status" value="1"/>
</dbReference>
<reference evidence="4 5" key="1">
    <citation type="submission" date="2019-02" db="EMBL/GenBank/DDBJ databases">
        <title>Deep-cultivation of Planctomycetes and their phenomic and genomic characterization uncovers novel biology.</title>
        <authorList>
            <person name="Wiegand S."/>
            <person name="Jogler M."/>
            <person name="Boedeker C."/>
            <person name="Pinto D."/>
            <person name="Vollmers J."/>
            <person name="Rivas-Marin E."/>
            <person name="Kohn T."/>
            <person name="Peeters S.H."/>
            <person name="Heuer A."/>
            <person name="Rast P."/>
            <person name="Oberbeckmann S."/>
            <person name="Bunk B."/>
            <person name="Jeske O."/>
            <person name="Meyerdierks A."/>
            <person name="Storesund J.E."/>
            <person name="Kallscheuer N."/>
            <person name="Luecker S."/>
            <person name="Lage O.M."/>
            <person name="Pohl T."/>
            <person name="Merkel B.J."/>
            <person name="Hornburger P."/>
            <person name="Mueller R.-W."/>
            <person name="Bruemmer F."/>
            <person name="Labrenz M."/>
            <person name="Spormann A.M."/>
            <person name="Op Den Camp H."/>
            <person name="Overmann J."/>
            <person name="Amann R."/>
            <person name="Jetten M.S.M."/>
            <person name="Mascher T."/>
            <person name="Medema M.H."/>
            <person name="Devos D.P."/>
            <person name="Kaster A.-K."/>
            <person name="Ovreas L."/>
            <person name="Rohde M."/>
            <person name="Galperin M.Y."/>
            <person name="Jogler C."/>
        </authorList>
    </citation>
    <scope>NUCLEOTIDE SEQUENCE [LARGE SCALE GENOMIC DNA]</scope>
    <source>
        <strain evidence="4 5">Pla52n</strain>
    </source>
</reference>
<dbReference type="OrthoDB" id="9807195at2"/>
<dbReference type="PANTHER" id="PTHR30005:SF0">
    <property type="entry name" value="RETROGRADE REGULATION PROTEIN 2"/>
    <property type="match status" value="1"/>
</dbReference>